<feature type="compositionally biased region" description="Polar residues" evidence="1">
    <location>
        <begin position="1"/>
        <end position="23"/>
    </location>
</feature>
<dbReference type="OrthoDB" id="418495at2759"/>
<accession>A0A168BPB8</accession>
<feature type="compositionally biased region" description="Basic residues" evidence="1">
    <location>
        <begin position="178"/>
        <end position="187"/>
    </location>
</feature>
<feature type="region of interest" description="Disordered" evidence="1">
    <location>
        <begin position="247"/>
        <end position="388"/>
    </location>
</feature>
<comment type="caution">
    <text evidence="2">The sequence shown here is derived from an EMBL/GenBank/DDBJ whole genome shotgun (WGS) entry which is preliminary data.</text>
</comment>
<dbReference type="AlphaFoldDB" id="A0A168BPB8"/>
<feature type="region of interest" description="Disordered" evidence="1">
    <location>
        <begin position="1"/>
        <end position="143"/>
    </location>
</feature>
<proteinExistence type="predicted"/>
<feature type="compositionally biased region" description="Basic and acidic residues" evidence="1">
    <location>
        <begin position="124"/>
        <end position="134"/>
    </location>
</feature>
<reference evidence="2 3" key="1">
    <citation type="journal article" date="2016" name="Genome Biol. Evol.">
        <title>Divergent and convergent evolution of fungal pathogenicity.</title>
        <authorList>
            <person name="Shang Y."/>
            <person name="Xiao G."/>
            <person name="Zheng P."/>
            <person name="Cen K."/>
            <person name="Zhan S."/>
            <person name="Wang C."/>
        </authorList>
    </citation>
    <scope>NUCLEOTIDE SEQUENCE [LARGE SCALE GENOMIC DNA]</scope>
    <source>
        <strain evidence="2 3">RCEF 2490</strain>
    </source>
</reference>
<feature type="compositionally biased region" description="Low complexity" evidence="1">
    <location>
        <begin position="503"/>
        <end position="513"/>
    </location>
</feature>
<name>A0A168BPB8_9HYPO</name>
<evidence type="ECO:0008006" key="4">
    <source>
        <dbReference type="Google" id="ProtNLM"/>
    </source>
</evidence>
<evidence type="ECO:0000313" key="2">
    <source>
        <dbReference type="EMBL" id="KZZ95564.1"/>
    </source>
</evidence>
<feature type="region of interest" description="Disordered" evidence="1">
    <location>
        <begin position="177"/>
        <end position="226"/>
    </location>
</feature>
<feature type="compositionally biased region" description="Polar residues" evidence="1">
    <location>
        <begin position="99"/>
        <end position="110"/>
    </location>
</feature>
<dbReference type="EMBL" id="AZGY01000009">
    <property type="protein sequence ID" value="KZZ95564.1"/>
    <property type="molecule type" value="Genomic_DNA"/>
</dbReference>
<protein>
    <recommendedName>
        <fullName evidence="4">TeaA receptor TeaR</fullName>
    </recommendedName>
</protein>
<evidence type="ECO:0000313" key="3">
    <source>
        <dbReference type="Proteomes" id="UP000078544"/>
    </source>
</evidence>
<feature type="compositionally biased region" description="Polar residues" evidence="1">
    <location>
        <begin position="465"/>
        <end position="475"/>
    </location>
</feature>
<evidence type="ECO:0000256" key="1">
    <source>
        <dbReference type="SAM" id="MobiDB-lite"/>
    </source>
</evidence>
<gene>
    <name evidence="2" type="ORF">AAL_04795</name>
</gene>
<feature type="compositionally biased region" description="Low complexity" evidence="1">
    <location>
        <begin position="61"/>
        <end position="75"/>
    </location>
</feature>
<dbReference type="Proteomes" id="UP000078544">
    <property type="component" value="Unassembled WGS sequence"/>
</dbReference>
<feature type="compositionally biased region" description="Low complexity" evidence="1">
    <location>
        <begin position="345"/>
        <end position="363"/>
    </location>
</feature>
<sequence length="534" mass="58244">MAVVASSANGTTALTSPSRSSSHGDGFWELNANGTSEDARQDKNTATLIEHALKSPSASQNGNPLPSHSLNSNSSEATTRRIHSSDKISSATREHDQENGASQHPASATESRLGHGSSPNWELQSKRPSGDPTKRQIQLPTDLGVNEEDSKWIHRDKLAKIESEELQAAGIVIPRVRASSRLRRPRAQHSPESPQPQPDGDSTTPEQQLEEETPSPSWDLRLPEEIAEEGANAYFAAQEVMGGTRIPVAKSSPAPIPLGYLERASPSVRRPEVSERDALAYPKPRSRSVSASAKGSDTTNSSDQPAPTKRPAMDGSPKRTSIRKTSTASRSSATLGRPKTRSGSGRDATGTRPTTRPGEPAAASRQPEGDPPWVFDSYKPDPRLPPDQQLLPTVARRLRQEQWAKEGRFGDTYDKDFRPLNDHEFRPPQERESVVLEEHPEMPQEQVEEELGQKQPGDWPLKPTMSKSPKQSFYSTMPKISDTPLVSPVTSPRTPITPPAAPMPQADAAVPLAQEKEKAKQQKKWMGCGCCVVM</sequence>
<keyword evidence="3" id="KW-1185">Reference proteome</keyword>
<organism evidence="2 3">
    <name type="scientific">Moelleriella libera RCEF 2490</name>
    <dbReference type="NCBI Taxonomy" id="1081109"/>
    <lineage>
        <taxon>Eukaryota</taxon>
        <taxon>Fungi</taxon>
        <taxon>Dikarya</taxon>
        <taxon>Ascomycota</taxon>
        <taxon>Pezizomycotina</taxon>
        <taxon>Sordariomycetes</taxon>
        <taxon>Hypocreomycetidae</taxon>
        <taxon>Hypocreales</taxon>
        <taxon>Clavicipitaceae</taxon>
        <taxon>Moelleriella</taxon>
    </lineage>
</organism>
<feature type="region of interest" description="Disordered" evidence="1">
    <location>
        <begin position="406"/>
        <end position="517"/>
    </location>
</feature>
<feature type="compositionally biased region" description="Basic and acidic residues" evidence="1">
    <location>
        <begin position="269"/>
        <end position="278"/>
    </location>
</feature>
<feature type="compositionally biased region" description="Basic and acidic residues" evidence="1">
    <location>
        <begin position="406"/>
        <end position="442"/>
    </location>
</feature>
<dbReference type="STRING" id="1081109.A0A168BPB8"/>
<feature type="compositionally biased region" description="Low complexity" evidence="1">
    <location>
        <begin position="323"/>
        <end position="334"/>
    </location>
</feature>
<feature type="compositionally biased region" description="Polar residues" evidence="1">
    <location>
        <begin position="287"/>
        <end position="305"/>
    </location>
</feature>